<proteinExistence type="predicted"/>
<feature type="compositionally biased region" description="Acidic residues" evidence="2">
    <location>
        <begin position="238"/>
        <end position="252"/>
    </location>
</feature>
<feature type="domain" description="Bud22" evidence="3">
    <location>
        <begin position="16"/>
        <end position="505"/>
    </location>
</feature>
<evidence type="ECO:0000256" key="1">
    <source>
        <dbReference type="ARBA" id="ARBA00023054"/>
    </source>
</evidence>
<feature type="compositionally biased region" description="Basic and acidic residues" evidence="2">
    <location>
        <begin position="380"/>
        <end position="390"/>
    </location>
</feature>
<feature type="compositionally biased region" description="Basic and acidic residues" evidence="2">
    <location>
        <begin position="361"/>
        <end position="371"/>
    </location>
</feature>
<evidence type="ECO:0000259" key="3">
    <source>
        <dbReference type="Pfam" id="PF09073"/>
    </source>
</evidence>
<feature type="compositionally biased region" description="Acidic residues" evidence="2">
    <location>
        <begin position="271"/>
        <end position="299"/>
    </location>
</feature>
<sequence>MVKRKREEPRLEVNLQKWEKELVRGLKTAKGFERQRYSKRQREADPEKAARLEKEIAVLKSIDLPQAAHAHLCSSLLRIKGIAESPNLPAFIKPIPKPDLSEEEKTALHNVTSALCNRKHVKDVIDEAIMGTCIALRVPMPEKKGKAKGKNGRQDQEQQADDVQKAPPKSETETKSKSKTAAEKQSSKKSKEAPQSDEEDSGSGEPWEGFGSDGNGIEDSDAEEKAFSRFDSMLGGSSDEDSDGAASDDDAEDSRARSIRGPSDYFSGSSAEEDSDDEQSDAESDGSEDEEEDSEDDEAVSPPPKKAKKAAKPVPASSGNSTFLPSLMGGYISGSDSEASDIDIAPPMKKNRRGQRARQAIWEKKFKEKANHIKNQSNKSGRDQGWDMKRGAVGAEDAGPWKKGIRNPFEKKTAPEGVHPDRHANFDGGSGPPARKAGPPEGQSRSAPTPAPAPAFTPAPAPTPKPKPKPSRDDQGSLHASWQAAKMAKEAAQKVSFQGKKVVFD</sequence>
<dbReference type="PANTHER" id="PTHR23325">
    <property type="entry name" value="SERUM RESPONSE FACTOR-BINDING"/>
    <property type="match status" value="1"/>
</dbReference>
<reference evidence="4" key="1">
    <citation type="submission" date="2021-03" db="EMBL/GenBank/DDBJ databases">
        <title>Revisited historic fungal species revealed as producer of novel bioactive compounds through whole genome sequencing and comparative genomics.</title>
        <authorList>
            <person name="Vignolle G.A."/>
            <person name="Hochenegger N."/>
            <person name="Mach R.L."/>
            <person name="Mach-Aigner A.R."/>
            <person name="Javad Rahimi M."/>
            <person name="Salim K.A."/>
            <person name="Chan C.M."/>
            <person name="Lim L.B.L."/>
            <person name="Cai F."/>
            <person name="Druzhinina I.S."/>
            <person name="U'Ren J.M."/>
            <person name="Derntl C."/>
        </authorList>
    </citation>
    <scope>NUCLEOTIDE SEQUENCE</scope>
    <source>
        <strain evidence="4">TUCIM 5799</strain>
    </source>
</reference>
<keyword evidence="5" id="KW-1185">Reference proteome</keyword>
<gene>
    <name evidence="4" type="ORF">JX265_001219</name>
</gene>
<organism evidence="4 5">
    <name type="scientific">Neoarthrinium moseri</name>
    <dbReference type="NCBI Taxonomy" id="1658444"/>
    <lineage>
        <taxon>Eukaryota</taxon>
        <taxon>Fungi</taxon>
        <taxon>Dikarya</taxon>
        <taxon>Ascomycota</taxon>
        <taxon>Pezizomycotina</taxon>
        <taxon>Sordariomycetes</taxon>
        <taxon>Xylariomycetidae</taxon>
        <taxon>Amphisphaeriales</taxon>
        <taxon>Apiosporaceae</taxon>
        <taxon>Neoarthrinium</taxon>
    </lineage>
</organism>
<dbReference type="PANTHER" id="PTHR23325:SF1">
    <property type="entry name" value="SERUM RESPONSE FACTOR-BINDING PROTEIN 1"/>
    <property type="match status" value="1"/>
</dbReference>
<name>A0A9P9WXA0_9PEZI</name>
<dbReference type="GO" id="GO:0005634">
    <property type="term" value="C:nucleus"/>
    <property type="evidence" value="ECO:0007669"/>
    <property type="project" value="TreeGrafter"/>
</dbReference>
<feature type="compositionally biased region" description="Basic and acidic residues" evidence="2">
    <location>
        <begin position="408"/>
        <end position="425"/>
    </location>
</feature>
<dbReference type="GO" id="GO:0030490">
    <property type="term" value="P:maturation of SSU-rRNA"/>
    <property type="evidence" value="ECO:0007669"/>
    <property type="project" value="TreeGrafter"/>
</dbReference>
<feature type="compositionally biased region" description="Basic and acidic residues" evidence="2">
    <location>
        <begin position="152"/>
        <end position="194"/>
    </location>
</feature>
<dbReference type="InterPro" id="IPR015158">
    <property type="entry name" value="Bud22_dom"/>
</dbReference>
<dbReference type="InterPro" id="IPR037393">
    <property type="entry name" value="Bud22/SRFB1"/>
</dbReference>
<dbReference type="OrthoDB" id="3364872at2759"/>
<evidence type="ECO:0000256" key="2">
    <source>
        <dbReference type="SAM" id="MobiDB-lite"/>
    </source>
</evidence>
<keyword evidence="1" id="KW-0175">Coiled coil</keyword>
<feature type="compositionally biased region" description="Pro residues" evidence="2">
    <location>
        <begin position="449"/>
        <end position="465"/>
    </location>
</feature>
<protein>
    <recommendedName>
        <fullName evidence="3">Bud22 domain-containing protein</fullName>
    </recommendedName>
</protein>
<dbReference type="AlphaFoldDB" id="A0A9P9WXA0"/>
<comment type="caution">
    <text evidence="4">The sequence shown here is derived from an EMBL/GenBank/DDBJ whole genome shotgun (WGS) entry which is preliminary data.</text>
</comment>
<evidence type="ECO:0000313" key="5">
    <source>
        <dbReference type="Proteomes" id="UP000829685"/>
    </source>
</evidence>
<dbReference type="Pfam" id="PF09073">
    <property type="entry name" value="BUD22"/>
    <property type="match status" value="1"/>
</dbReference>
<dbReference type="EMBL" id="JAFIMR010000002">
    <property type="protein sequence ID" value="KAI1880979.1"/>
    <property type="molecule type" value="Genomic_DNA"/>
</dbReference>
<dbReference type="Proteomes" id="UP000829685">
    <property type="component" value="Unassembled WGS sequence"/>
</dbReference>
<feature type="region of interest" description="Disordered" evidence="2">
    <location>
        <begin position="143"/>
        <end position="485"/>
    </location>
</feature>
<dbReference type="GO" id="GO:0030686">
    <property type="term" value="C:90S preribosome"/>
    <property type="evidence" value="ECO:0007669"/>
    <property type="project" value="TreeGrafter"/>
</dbReference>
<evidence type="ECO:0000313" key="4">
    <source>
        <dbReference type="EMBL" id="KAI1880979.1"/>
    </source>
</evidence>
<accession>A0A9P9WXA0</accession>